<proteinExistence type="inferred from homology"/>
<comment type="similarity">
    <text evidence="1">Belongs to the CFA/CMAS family.</text>
</comment>
<evidence type="ECO:0000256" key="2">
    <source>
        <dbReference type="ARBA" id="ARBA00022603"/>
    </source>
</evidence>
<sequence>MPRNFAVPGVDFEYRRLSFRGRDEWVTGAATKVLTLFEELVGIELPIQVRCWDGSQAGPPDAAARVFFRNRRALRRVLYSPNELGLARAYVSGDLDVDGDIFALLDVPDLVSRIGEHRLAGMSARTIARSVVTFVGLGAVGLPPSPPEIEMRSKRGKRHSKSRDSATVSHHYDVGNRFYELFLGPSMVYSCGYWPDGTVSLEDAQREKLDLICRKLDLKPGMRLLDVGCGWGSMALHAAQNYGVDVVGVSLSREQVEYAKARVADAGLTEHIEVRVQDYRDVDDGPYDAISSIGMSEHVGLANLPVYAAHLHGLLKPEGRFLNHAIASVKSLPDKVVGAPGFIDRYIFPDGEILPLSKTVDALERSGFETRDSDALREHYALTLRAWVANLRENWDAAVAEVGDARVRTWLLYLAASALGFEEAHRLTIHQVLAVKPGERGSSGMPRSRRNWYR</sequence>
<protein>
    <submittedName>
        <fullName evidence="8">Cyclopropane-fatty-acyl-phospholipid synthase</fullName>
    </submittedName>
</protein>
<keyword evidence="4" id="KW-0949">S-adenosyl-L-methionine</keyword>
<reference evidence="8" key="1">
    <citation type="submission" date="2019-07" db="EMBL/GenBank/DDBJ databases">
        <title>Genomic Encyclopedia of Type Strains, Phase IV (KMG-IV): sequencing the most valuable type-strain genomes for metagenomic binning, comparative biology and taxonomic classification.</title>
        <authorList>
            <person name="Goeker M."/>
        </authorList>
    </citation>
    <scope>NUCLEOTIDE SEQUENCE</scope>
    <source>
        <strain evidence="8">DSM 44596</strain>
    </source>
</reference>
<name>A0A652YZ07_NOCGL</name>
<dbReference type="InterPro" id="IPR050723">
    <property type="entry name" value="CFA/CMAS"/>
</dbReference>
<feature type="region of interest" description="Disordered" evidence="6">
    <location>
        <begin position="146"/>
        <end position="166"/>
    </location>
</feature>
<evidence type="ECO:0000256" key="6">
    <source>
        <dbReference type="SAM" id="MobiDB-lite"/>
    </source>
</evidence>
<evidence type="ECO:0000256" key="5">
    <source>
        <dbReference type="ARBA" id="ARBA00023098"/>
    </source>
</evidence>
<dbReference type="SMART" id="SM00828">
    <property type="entry name" value="PKS_MT"/>
    <property type="match status" value="1"/>
</dbReference>
<dbReference type="InterPro" id="IPR029063">
    <property type="entry name" value="SAM-dependent_MTases_sf"/>
</dbReference>
<dbReference type="AlphaFoldDB" id="A0A652YZ07"/>
<evidence type="ECO:0000256" key="4">
    <source>
        <dbReference type="ARBA" id="ARBA00022691"/>
    </source>
</evidence>
<keyword evidence="2" id="KW-0489">Methyltransferase</keyword>
<dbReference type="CDD" id="cd02440">
    <property type="entry name" value="AdoMet_MTases"/>
    <property type="match status" value="1"/>
</dbReference>
<organism evidence="8">
    <name type="scientific">Nocardia globerula</name>
    <dbReference type="NCBI Taxonomy" id="1818"/>
    <lineage>
        <taxon>Bacteria</taxon>
        <taxon>Bacillati</taxon>
        <taxon>Actinomycetota</taxon>
        <taxon>Actinomycetes</taxon>
        <taxon>Mycobacteriales</taxon>
        <taxon>Nocardiaceae</taxon>
        <taxon>Nocardia</taxon>
    </lineage>
</organism>
<keyword evidence="3" id="KW-0808">Transferase</keyword>
<gene>
    <name evidence="8" type="ORF">FNL38_1011214</name>
</gene>
<evidence type="ECO:0000256" key="1">
    <source>
        <dbReference type="ARBA" id="ARBA00010815"/>
    </source>
</evidence>
<dbReference type="EMBL" id="VNIQ01000001">
    <property type="protein sequence ID" value="TYQ08837.1"/>
    <property type="molecule type" value="Genomic_DNA"/>
</dbReference>
<evidence type="ECO:0000256" key="3">
    <source>
        <dbReference type="ARBA" id="ARBA00022679"/>
    </source>
</evidence>
<dbReference type="PIRSF" id="PIRSF003085">
    <property type="entry name" value="CMAS"/>
    <property type="match status" value="1"/>
</dbReference>
<dbReference type="Gene3D" id="3.40.50.150">
    <property type="entry name" value="Vaccinia Virus protein VP39"/>
    <property type="match status" value="1"/>
</dbReference>
<comment type="caution">
    <text evidence="8">The sequence shown here is derived from an EMBL/GenBank/DDBJ whole genome shotgun (WGS) entry which is preliminary data.</text>
</comment>
<accession>A0A652YZ07</accession>
<dbReference type="GO" id="GO:0008610">
    <property type="term" value="P:lipid biosynthetic process"/>
    <property type="evidence" value="ECO:0007669"/>
    <property type="project" value="InterPro"/>
</dbReference>
<keyword evidence="5" id="KW-0443">Lipid metabolism</keyword>
<dbReference type="SUPFAM" id="SSF53335">
    <property type="entry name" value="S-adenosyl-L-methionine-dependent methyltransferases"/>
    <property type="match status" value="1"/>
</dbReference>
<dbReference type="PANTHER" id="PTHR43667">
    <property type="entry name" value="CYCLOPROPANE-FATTY-ACYL-PHOSPHOLIPID SYNTHASE"/>
    <property type="match status" value="1"/>
</dbReference>
<dbReference type="GO" id="GO:0008168">
    <property type="term" value="F:methyltransferase activity"/>
    <property type="evidence" value="ECO:0007669"/>
    <property type="project" value="UniProtKB-KW"/>
</dbReference>
<dbReference type="InterPro" id="IPR020803">
    <property type="entry name" value="MeTfrase_dom"/>
</dbReference>
<dbReference type="Pfam" id="PF02353">
    <property type="entry name" value="CMAS"/>
    <property type="match status" value="1"/>
</dbReference>
<dbReference type="PANTHER" id="PTHR43667:SF1">
    <property type="entry name" value="CYCLOPROPANE-FATTY-ACYL-PHOSPHOLIPID SYNTHASE"/>
    <property type="match status" value="1"/>
</dbReference>
<feature type="domain" description="Polyketide synthase-like methyltransferase" evidence="7">
    <location>
        <begin position="178"/>
        <end position="437"/>
    </location>
</feature>
<dbReference type="GO" id="GO:0032259">
    <property type="term" value="P:methylation"/>
    <property type="evidence" value="ECO:0007669"/>
    <property type="project" value="UniProtKB-KW"/>
</dbReference>
<dbReference type="InterPro" id="IPR003333">
    <property type="entry name" value="CMAS"/>
</dbReference>
<evidence type="ECO:0000259" key="7">
    <source>
        <dbReference type="SMART" id="SM00828"/>
    </source>
</evidence>
<evidence type="ECO:0000313" key="8">
    <source>
        <dbReference type="EMBL" id="TYQ08837.1"/>
    </source>
</evidence>